<reference evidence="4" key="1">
    <citation type="submission" date="2015-11" db="EMBL/GenBank/DDBJ databases">
        <title>De novo transcriptome assembly of four potential Pierce s Disease insect vectors from Arizona vineyards.</title>
        <authorList>
            <person name="Tassone E.E."/>
        </authorList>
    </citation>
    <scope>NUCLEOTIDE SEQUENCE</scope>
</reference>
<name>A0A1B6ELW8_9HEMI</name>
<evidence type="ECO:0000256" key="3">
    <source>
        <dbReference type="SAM" id="Coils"/>
    </source>
</evidence>
<organism evidence="4">
    <name type="scientific">Cuerna arida</name>
    <dbReference type="NCBI Taxonomy" id="1464854"/>
    <lineage>
        <taxon>Eukaryota</taxon>
        <taxon>Metazoa</taxon>
        <taxon>Ecdysozoa</taxon>
        <taxon>Arthropoda</taxon>
        <taxon>Hexapoda</taxon>
        <taxon>Insecta</taxon>
        <taxon>Pterygota</taxon>
        <taxon>Neoptera</taxon>
        <taxon>Paraneoptera</taxon>
        <taxon>Hemiptera</taxon>
        <taxon>Auchenorrhyncha</taxon>
        <taxon>Membracoidea</taxon>
        <taxon>Cicadellidae</taxon>
        <taxon>Cicadellinae</taxon>
        <taxon>Proconiini</taxon>
        <taxon>Cuerna</taxon>
    </lineage>
</organism>
<gene>
    <name evidence="4" type="ORF">g.47216</name>
</gene>
<feature type="non-terminal residue" evidence="4">
    <location>
        <position position="125"/>
    </location>
</feature>
<keyword evidence="2 3" id="KW-0175">Coiled coil</keyword>
<dbReference type="GO" id="GO:0006355">
    <property type="term" value="P:regulation of DNA-templated transcription"/>
    <property type="evidence" value="ECO:0007669"/>
    <property type="project" value="InterPro"/>
</dbReference>
<dbReference type="PANTHER" id="PTHR19212:SF0">
    <property type="entry name" value="LD07988P"/>
    <property type="match status" value="1"/>
</dbReference>
<dbReference type="PANTHER" id="PTHR19212">
    <property type="entry name" value="LEUCINE RICH REPEAT IN FLII INTERACTING PROTEIN"/>
    <property type="match status" value="1"/>
</dbReference>
<evidence type="ECO:0000256" key="1">
    <source>
        <dbReference type="ARBA" id="ARBA00008275"/>
    </source>
</evidence>
<dbReference type="Pfam" id="PF09738">
    <property type="entry name" value="LRRFIP"/>
    <property type="match status" value="1"/>
</dbReference>
<comment type="similarity">
    <text evidence="1">Belongs to the LRRFIP family.</text>
</comment>
<proteinExistence type="inferred from homology"/>
<protein>
    <submittedName>
        <fullName evidence="4">Uncharacterized protein</fullName>
    </submittedName>
</protein>
<dbReference type="EMBL" id="GECZ01030887">
    <property type="protein sequence ID" value="JAS38882.1"/>
    <property type="molecule type" value="Transcribed_RNA"/>
</dbReference>
<dbReference type="InterPro" id="IPR019139">
    <property type="entry name" value="LRRFIP1/2"/>
</dbReference>
<dbReference type="AlphaFoldDB" id="A0A1B6ELW8"/>
<feature type="coiled-coil region" evidence="3">
    <location>
        <begin position="30"/>
        <end position="64"/>
    </location>
</feature>
<accession>A0A1B6ELW8</accession>
<feature type="non-terminal residue" evidence="4">
    <location>
        <position position="1"/>
    </location>
</feature>
<sequence length="125" mass="14265">TSNLSSRSLVKLENAQVLKNVGYGTLDVRLQRLVDDKSELESEIDKLRLELDEEKKRSRNCLLNNNLNLLHSVGLQNGLDPDCDPDDIQREIAKQLAEYKFRTQKAEQDVITLQTTVSRLESQVV</sequence>
<evidence type="ECO:0000256" key="2">
    <source>
        <dbReference type="ARBA" id="ARBA00023054"/>
    </source>
</evidence>
<evidence type="ECO:0000313" key="4">
    <source>
        <dbReference type="EMBL" id="JAS38882.1"/>
    </source>
</evidence>